<dbReference type="InterPro" id="IPR038765">
    <property type="entry name" value="Papain-like_cys_pep_sf"/>
</dbReference>
<dbReference type="Gene3D" id="3.90.1720.10">
    <property type="entry name" value="endopeptidase domain like (from Nostoc punctiforme)"/>
    <property type="match status" value="1"/>
</dbReference>
<sequence>MSLAILAVVGAWTAAGVPSTDAYLGLPEYSFQSDARGPFTPYSPQPGDIFLATDQRLWFRMGHTIAGAKGIHHSGLIFAKPDGTLGLIEAGPFKKMDVNIMVPHEHMSKHVAVGDSVWIRRRRTPLTPEQSARLTEFAMRQDRKPFAVARWLVQVTPLRVRGPFRTYFVGKPNGDRPRWWCSELVTECFVHAGVFDAETSRPAATYPSDLFFGKSYNLYVNSHLDLEPGWDPPARWIPASVMPSFPPAPSSN</sequence>
<protein>
    <recommendedName>
        <fullName evidence="3">Permuted papain-like amidase YaeF/Yiix C92 family enzyme</fullName>
    </recommendedName>
</protein>
<dbReference type="RefSeq" id="WP_145952082.1">
    <property type="nucleotide sequence ID" value="NZ_CP019082.1"/>
</dbReference>
<reference evidence="2" key="1">
    <citation type="submission" date="2016-12" db="EMBL/GenBank/DDBJ databases">
        <title>Comparative genomics of four Isosphaeraceae planctomycetes: a common pool of plasmids and glycoside hydrolase genes.</title>
        <authorList>
            <person name="Ivanova A."/>
        </authorList>
    </citation>
    <scope>NUCLEOTIDE SEQUENCE [LARGE SCALE GENOMIC DNA]</scope>
    <source>
        <strain evidence="2">PX4</strain>
    </source>
</reference>
<proteinExistence type="predicted"/>
<accession>A0A1U7CPQ2</accession>
<dbReference type="EMBL" id="CP019082">
    <property type="protein sequence ID" value="APW60888.1"/>
    <property type="molecule type" value="Genomic_DNA"/>
</dbReference>
<dbReference type="AlphaFoldDB" id="A0A1U7CPQ2"/>
<name>A0A1U7CPQ2_9BACT</name>
<dbReference type="Proteomes" id="UP000186309">
    <property type="component" value="Chromosome"/>
</dbReference>
<organism evidence="1 2">
    <name type="scientific">Paludisphaera borealis</name>
    <dbReference type="NCBI Taxonomy" id="1387353"/>
    <lineage>
        <taxon>Bacteria</taxon>
        <taxon>Pseudomonadati</taxon>
        <taxon>Planctomycetota</taxon>
        <taxon>Planctomycetia</taxon>
        <taxon>Isosphaerales</taxon>
        <taxon>Isosphaeraceae</taxon>
        <taxon>Paludisphaera</taxon>
    </lineage>
</organism>
<dbReference type="OrthoDB" id="267206at2"/>
<dbReference type="KEGG" id="pbor:BSF38_02380"/>
<evidence type="ECO:0000313" key="2">
    <source>
        <dbReference type="Proteomes" id="UP000186309"/>
    </source>
</evidence>
<keyword evidence="2" id="KW-1185">Reference proteome</keyword>
<evidence type="ECO:0008006" key="3">
    <source>
        <dbReference type="Google" id="ProtNLM"/>
    </source>
</evidence>
<evidence type="ECO:0000313" key="1">
    <source>
        <dbReference type="EMBL" id="APW60888.1"/>
    </source>
</evidence>
<dbReference type="SUPFAM" id="SSF54001">
    <property type="entry name" value="Cysteine proteinases"/>
    <property type="match status" value="1"/>
</dbReference>
<gene>
    <name evidence="1" type="ORF">BSF38_02380</name>
</gene>